<evidence type="ECO:0000313" key="3">
    <source>
        <dbReference type="Proteomes" id="UP000298324"/>
    </source>
</evidence>
<keyword evidence="1" id="KW-1133">Transmembrane helix</keyword>
<dbReference type="AlphaFoldDB" id="A0A4Y7RGF3"/>
<comment type="caution">
    <text evidence="2">The sequence shown here is derived from an EMBL/GenBank/DDBJ whole genome shotgun (WGS) entry which is preliminary data.</text>
</comment>
<reference evidence="2 3" key="1">
    <citation type="journal article" date="2018" name="Environ. Microbiol.">
        <title>Novel energy conservation strategies and behaviour of Pelotomaculum schinkii driving syntrophic propionate catabolism.</title>
        <authorList>
            <person name="Hidalgo-Ahumada C.A.P."/>
            <person name="Nobu M.K."/>
            <person name="Narihiro T."/>
            <person name="Tamaki H."/>
            <person name="Liu W.T."/>
            <person name="Kamagata Y."/>
            <person name="Stams A.J.M."/>
            <person name="Imachi H."/>
            <person name="Sousa D.Z."/>
        </authorList>
    </citation>
    <scope>NUCLEOTIDE SEQUENCE [LARGE SCALE GENOMIC DNA]</scope>
    <source>
        <strain evidence="2 3">HH</strain>
    </source>
</reference>
<sequence>MLGYVVLLVLAFLIMIALEVPGLVKKKAWRELAAFSFFLLLGFALALSQVLGLEAPNPTDAIEALYKPLSEWLK</sequence>
<keyword evidence="1" id="KW-0812">Transmembrane</keyword>
<organism evidence="2 3">
    <name type="scientific">Pelotomaculum schinkii</name>
    <dbReference type="NCBI Taxonomy" id="78350"/>
    <lineage>
        <taxon>Bacteria</taxon>
        <taxon>Bacillati</taxon>
        <taxon>Bacillota</taxon>
        <taxon>Clostridia</taxon>
        <taxon>Eubacteriales</taxon>
        <taxon>Desulfotomaculaceae</taxon>
        <taxon>Pelotomaculum</taxon>
    </lineage>
</organism>
<dbReference type="EMBL" id="QFGA01000001">
    <property type="protein sequence ID" value="TEB07397.1"/>
    <property type="molecule type" value="Genomic_DNA"/>
</dbReference>
<accession>A0A4Y7RGF3</accession>
<keyword evidence="3" id="KW-1185">Reference proteome</keyword>
<evidence type="ECO:0000256" key="1">
    <source>
        <dbReference type="SAM" id="Phobius"/>
    </source>
</evidence>
<proteinExistence type="predicted"/>
<protein>
    <submittedName>
        <fullName evidence="2">Uncharacterized protein</fullName>
    </submittedName>
</protein>
<feature type="transmembrane region" description="Helical" evidence="1">
    <location>
        <begin position="31"/>
        <end position="51"/>
    </location>
</feature>
<gene>
    <name evidence="2" type="ORF">Psch_00948</name>
</gene>
<feature type="transmembrane region" description="Helical" evidence="1">
    <location>
        <begin position="6"/>
        <end position="24"/>
    </location>
</feature>
<dbReference type="Proteomes" id="UP000298324">
    <property type="component" value="Unassembled WGS sequence"/>
</dbReference>
<evidence type="ECO:0000313" key="2">
    <source>
        <dbReference type="EMBL" id="TEB07397.1"/>
    </source>
</evidence>
<dbReference type="RefSeq" id="WP_190239296.1">
    <property type="nucleotide sequence ID" value="NZ_QFGA01000001.1"/>
</dbReference>
<keyword evidence="1" id="KW-0472">Membrane</keyword>
<name>A0A4Y7RGF3_9FIRM</name>